<proteinExistence type="inferred from homology"/>
<dbReference type="GO" id="GO:0009279">
    <property type="term" value="C:cell outer membrane"/>
    <property type="evidence" value="ECO:0007669"/>
    <property type="project" value="UniProtKB-SubCell"/>
</dbReference>
<keyword evidence="5" id="KW-0653">Protein transport</keyword>
<feature type="domain" description="Secretin/TonB short N-terminal" evidence="10">
    <location>
        <begin position="334"/>
        <end position="382"/>
    </location>
</feature>
<dbReference type="PRINTS" id="PR00811">
    <property type="entry name" value="BCTERIALGSPD"/>
</dbReference>
<dbReference type="Pfam" id="PF11741">
    <property type="entry name" value="AMIN"/>
    <property type="match status" value="2"/>
</dbReference>
<dbReference type="InterPro" id="IPR011662">
    <property type="entry name" value="Secretin/TonB_short_N"/>
</dbReference>
<feature type="region of interest" description="Disordered" evidence="9">
    <location>
        <begin position="1"/>
        <end position="21"/>
    </location>
</feature>
<evidence type="ECO:0000256" key="9">
    <source>
        <dbReference type="SAM" id="MobiDB-lite"/>
    </source>
</evidence>
<keyword evidence="6" id="KW-0472">Membrane</keyword>
<evidence type="ECO:0000259" key="10">
    <source>
        <dbReference type="SMART" id="SM00965"/>
    </source>
</evidence>
<evidence type="ECO:0000256" key="1">
    <source>
        <dbReference type="ARBA" id="ARBA00004442"/>
    </source>
</evidence>
<keyword evidence="3 8" id="KW-0813">Transport</keyword>
<gene>
    <name evidence="11" type="ORF">F2Q65_08550</name>
</gene>
<evidence type="ECO:0000256" key="6">
    <source>
        <dbReference type="ARBA" id="ARBA00023136"/>
    </source>
</evidence>
<keyword evidence="7" id="KW-0998">Cell outer membrane</keyword>
<dbReference type="PANTHER" id="PTHR30604">
    <property type="entry name" value="PROTEIN TRANSPORT PROTEIN HOFQ"/>
    <property type="match status" value="1"/>
</dbReference>
<dbReference type="Gene3D" id="3.30.1370.120">
    <property type="match status" value="1"/>
</dbReference>
<dbReference type="InterPro" id="IPR038591">
    <property type="entry name" value="NolW-like_sf"/>
</dbReference>
<dbReference type="Pfam" id="PF03958">
    <property type="entry name" value="Secretin_N"/>
    <property type="match status" value="1"/>
</dbReference>
<evidence type="ECO:0000256" key="8">
    <source>
        <dbReference type="RuleBase" id="RU004004"/>
    </source>
</evidence>
<evidence type="ECO:0000256" key="3">
    <source>
        <dbReference type="ARBA" id="ARBA00022448"/>
    </source>
</evidence>
<dbReference type="Pfam" id="PF00263">
    <property type="entry name" value="Secretin"/>
    <property type="match status" value="1"/>
</dbReference>
<dbReference type="SMART" id="SM00965">
    <property type="entry name" value="STN"/>
    <property type="match status" value="1"/>
</dbReference>
<dbReference type="InterPro" id="IPR005644">
    <property type="entry name" value="NolW-like"/>
</dbReference>
<name>A0A5M8FKX2_9GAMM</name>
<keyword evidence="4" id="KW-0732">Signal</keyword>
<dbReference type="GO" id="GO:0009306">
    <property type="term" value="P:protein secretion"/>
    <property type="evidence" value="ECO:0007669"/>
    <property type="project" value="InterPro"/>
</dbReference>
<protein>
    <submittedName>
        <fullName evidence="11">Type IV pilus secretin PilQ</fullName>
    </submittedName>
</protein>
<dbReference type="InterPro" id="IPR004845">
    <property type="entry name" value="T2SS_GspD_CS"/>
</dbReference>
<evidence type="ECO:0000256" key="2">
    <source>
        <dbReference type="ARBA" id="ARBA00006304"/>
    </source>
</evidence>
<dbReference type="Gene3D" id="2.60.40.3470">
    <property type="match status" value="1"/>
</dbReference>
<evidence type="ECO:0000313" key="12">
    <source>
        <dbReference type="Proteomes" id="UP000322981"/>
    </source>
</evidence>
<dbReference type="InterPro" id="IPR021731">
    <property type="entry name" value="AMIN_dom"/>
</dbReference>
<dbReference type="RefSeq" id="WP_150092453.1">
    <property type="nucleotide sequence ID" value="NZ_JBFUOH010000097.1"/>
</dbReference>
<feature type="compositionally biased region" description="Low complexity" evidence="9">
    <location>
        <begin position="155"/>
        <end position="180"/>
    </location>
</feature>
<dbReference type="Gene3D" id="3.30.1370.130">
    <property type="match status" value="1"/>
</dbReference>
<comment type="subcellular location">
    <subcellularLocation>
        <location evidence="1 8">Cell outer membrane</location>
    </subcellularLocation>
</comment>
<feature type="compositionally biased region" description="Pro residues" evidence="9">
    <location>
        <begin position="1"/>
        <end position="12"/>
    </location>
</feature>
<dbReference type="PROSITE" id="PS00875">
    <property type="entry name" value="T2SP_D"/>
    <property type="match status" value="1"/>
</dbReference>
<dbReference type="NCBIfam" id="TIGR02515">
    <property type="entry name" value="IV_pilus_PilQ"/>
    <property type="match status" value="1"/>
</dbReference>
<evidence type="ECO:0000256" key="7">
    <source>
        <dbReference type="ARBA" id="ARBA00023237"/>
    </source>
</evidence>
<evidence type="ECO:0000256" key="4">
    <source>
        <dbReference type="ARBA" id="ARBA00022729"/>
    </source>
</evidence>
<dbReference type="OrthoDB" id="9775455at2"/>
<dbReference type="InterPro" id="IPR004846">
    <property type="entry name" value="T2SS/T3SS_dom"/>
</dbReference>
<dbReference type="PANTHER" id="PTHR30604:SF1">
    <property type="entry name" value="DNA UTILIZATION PROTEIN HOFQ"/>
    <property type="match status" value="1"/>
</dbReference>
<comment type="caution">
    <text evidence="11">The sequence shown here is derived from an EMBL/GenBank/DDBJ whole genome shotgun (WGS) entry which is preliminary data.</text>
</comment>
<dbReference type="InterPro" id="IPR013355">
    <property type="entry name" value="Pilus_4_PilQ"/>
</dbReference>
<dbReference type="Pfam" id="PF07660">
    <property type="entry name" value="STN"/>
    <property type="match status" value="1"/>
</dbReference>
<dbReference type="InterPro" id="IPR051808">
    <property type="entry name" value="Type_IV_pilus_biogenesis"/>
</dbReference>
<feature type="region of interest" description="Disordered" evidence="9">
    <location>
        <begin position="149"/>
        <end position="180"/>
    </location>
</feature>
<dbReference type="InterPro" id="IPR001775">
    <property type="entry name" value="GspD/PilQ"/>
</dbReference>
<evidence type="ECO:0000313" key="11">
    <source>
        <dbReference type="EMBL" id="KAA6185548.1"/>
    </source>
</evidence>
<reference evidence="11 12" key="1">
    <citation type="submission" date="2019-09" db="EMBL/GenBank/DDBJ databases">
        <title>Whole-genome sequence of the purple sulfur bacterium Thiohalocapsa marina DSM 19078.</title>
        <authorList>
            <person name="Kyndt J.A."/>
            <person name="Meyer T.E."/>
        </authorList>
    </citation>
    <scope>NUCLEOTIDE SEQUENCE [LARGE SCALE GENOMIC DNA]</scope>
    <source>
        <strain evidence="11 12">DSM 19078</strain>
    </source>
</reference>
<sequence>MGPAPDLNPSPNWPTGRSPAGSRTATGASLLWLLYLLCALPSSAAAVVLKAVEFASSPGNQVEIDLLFSGPPPAPSDFSTNKPARIAIDFAGAGSGIDTRPVPIGLGAAHSLVAIEAGGRTRVVINLDDAVPYSISTRDDRATVVLNPDLRRPDPAAASAAATDAAAGPAQTPSAAPLPATAAAGQATRAVRDIDFRRGAGGEGRVLITLPSPETPVDVREEGHSVVLEIADTRLPRRLYRRLDVTDFATPVTAVEARGIDGNVRIDIKTDADYDYLAYQTDNLFTVELRGLTPAEKEQRQREQIVFSGDRLSLNFQDIEVRAVLQLLADFTGLNLVASDTVGGSITLRLKNVPWDQALDIILKTKGLSMRQSGNVIMVAPTQEIAAQEKLELESQMQIEELAPLRSEFIQVNYAKAAELARLLKSAENNLLTPERGSITVDDRTNTLLVQDTAARLEDIRGLVTRLDVPVRQVMIESRVVIANNDFARDLGVRFGVSGSMGRLGSNELNVAGGLPGNTGVYDFDKGPFGAAFGASEGGTVVPFNSGLENPAGSGNEALMVSLPADTLFAPSGAINLLLGKVGSHLIQLELSAMQREGRGEVISSPRVITSDQSSALIKVGAEIPYQEQTGEGNTSVAFKEAVLKLEVTPHITPDDRIIMDLQVSKDNPDWTRSVEGVPPIDTRSVETSVLVEDGETVVLGGVYEREKSFNREQVPWLGDLPVVGNLFRQTARVDYNEELLIFVTPKILRGELTGR</sequence>
<accession>A0A5M8FKX2</accession>
<organism evidence="11 12">
    <name type="scientific">Thiohalocapsa marina</name>
    <dbReference type="NCBI Taxonomy" id="424902"/>
    <lineage>
        <taxon>Bacteria</taxon>
        <taxon>Pseudomonadati</taxon>
        <taxon>Pseudomonadota</taxon>
        <taxon>Gammaproteobacteria</taxon>
        <taxon>Chromatiales</taxon>
        <taxon>Chromatiaceae</taxon>
        <taxon>Thiohalocapsa</taxon>
    </lineage>
</organism>
<comment type="similarity">
    <text evidence="2">Belongs to the bacterial secretin family. PilQ subfamily.</text>
</comment>
<dbReference type="Gene3D" id="2.60.40.3500">
    <property type="match status" value="1"/>
</dbReference>
<dbReference type="Proteomes" id="UP000322981">
    <property type="component" value="Unassembled WGS sequence"/>
</dbReference>
<keyword evidence="12" id="KW-1185">Reference proteome</keyword>
<evidence type="ECO:0000256" key="5">
    <source>
        <dbReference type="ARBA" id="ARBA00022927"/>
    </source>
</evidence>
<dbReference type="AlphaFoldDB" id="A0A5M8FKX2"/>
<dbReference type="EMBL" id="VWXX01000009">
    <property type="protein sequence ID" value="KAA6185548.1"/>
    <property type="molecule type" value="Genomic_DNA"/>
</dbReference>